<evidence type="ECO:0000313" key="3">
    <source>
        <dbReference type="Proteomes" id="UP000321513"/>
    </source>
</evidence>
<accession>A0A512B9E9</accession>
<proteinExistence type="predicted"/>
<keyword evidence="3" id="KW-1185">Reference proteome</keyword>
<sequence>MKNKTILILVLLFFCTLTHAQSVKNEDKIDPVFRLLLSGENTKTISANKKCVPGKRRTKGTIEKREIKGKLYDCIVYTKNAKALKDKGIVVGSTLPTFVTARVSLQQIEQLAAMDEVTYIEASKTNYSH</sequence>
<evidence type="ECO:0000256" key="1">
    <source>
        <dbReference type="SAM" id="SignalP"/>
    </source>
</evidence>
<dbReference type="EMBL" id="BJYT01000002">
    <property type="protein sequence ID" value="GEO08591.1"/>
    <property type="molecule type" value="Genomic_DNA"/>
</dbReference>
<organism evidence="2 3">
    <name type="scientific">Segetibacter aerophilus</name>
    <dbReference type="NCBI Taxonomy" id="670293"/>
    <lineage>
        <taxon>Bacteria</taxon>
        <taxon>Pseudomonadati</taxon>
        <taxon>Bacteroidota</taxon>
        <taxon>Chitinophagia</taxon>
        <taxon>Chitinophagales</taxon>
        <taxon>Chitinophagaceae</taxon>
        <taxon>Segetibacter</taxon>
    </lineage>
</organism>
<evidence type="ECO:0000313" key="2">
    <source>
        <dbReference type="EMBL" id="GEO08591.1"/>
    </source>
</evidence>
<dbReference type="RefSeq" id="WP_147202645.1">
    <property type="nucleotide sequence ID" value="NZ_BJYT01000002.1"/>
</dbReference>
<feature type="chain" id="PRO_5021790045" description="Inhibitor I9 domain-containing protein" evidence="1">
    <location>
        <begin position="21"/>
        <end position="129"/>
    </location>
</feature>
<name>A0A512B9E9_9BACT</name>
<dbReference type="Proteomes" id="UP000321513">
    <property type="component" value="Unassembled WGS sequence"/>
</dbReference>
<feature type="signal peptide" evidence="1">
    <location>
        <begin position="1"/>
        <end position="20"/>
    </location>
</feature>
<evidence type="ECO:0008006" key="4">
    <source>
        <dbReference type="Google" id="ProtNLM"/>
    </source>
</evidence>
<comment type="caution">
    <text evidence="2">The sequence shown here is derived from an EMBL/GenBank/DDBJ whole genome shotgun (WGS) entry which is preliminary data.</text>
</comment>
<reference evidence="2 3" key="1">
    <citation type="submission" date="2019-07" db="EMBL/GenBank/DDBJ databases">
        <title>Whole genome shotgun sequence of Segetibacter aerophilus NBRC 106135.</title>
        <authorList>
            <person name="Hosoyama A."/>
            <person name="Uohara A."/>
            <person name="Ohji S."/>
            <person name="Ichikawa N."/>
        </authorList>
    </citation>
    <scope>NUCLEOTIDE SEQUENCE [LARGE SCALE GENOMIC DNA]</scope>
    <source>
        <strain evidence="2 3">NBRC 106135</strain>
    </source>
</reference>
<protein>
    <recommendedName>
        <fullName evidence="4">Inhibitor I9 domain-containing protein</fullName>
    </recommendedName>
</protein>
<keyword evidence="1" id="KW-0732">Signal</keyword>
<dbReference type="AlphaFoldDB" id="A0A512B9E9"/>
<gene>
    <name evidence="2" type="ORF">SAE01_10870</name>
</gene>